<keyword evidence="6" id="KW-1185">Reference proteome</keyword>
<evidence type="ECO:0000259" key="4">
    <source>
        <dbReference type="Pfam" id="PF00891"/>
    </source>
</evidence>
<name>A0ABR4ATK4_9LECA</name>
<dbReference type="PANTHER" id="PTHR43712">
    <property type="entry name" value="PUTATIVE (AFU_ORTHOLOGUE AFUA_4G14580)-RELATED"/>
    <property type="match status" value="1"/>
</dbReference>
<evidence type="ECO:0000256" key="2">
    <source>
        <dbReference type="ARBA" id="ARBA00022679"/>
    </source>
</evidence>
<proteinExistence type="predicted"/>
<accession>A0ABR4ATK4</accession>
<dbReference type="SUPFAM" id="SSF46785">
    <property type="entry name" value="Winged helix' DNA-binding domain"/>
    <property type="match status" value="1"/>
</dbReference>
<evidence type="ECO:0000313" key="6">
    <source>
        <dbReference type="Proteomes" id="UP001590951"/>
    </source>
</evidence>
<keyword evidence="2" id="KW-0808">Transferase</keyword>
<dbReference type="Proteomes" id="UP001590951">
    <property type="component" value="Unassembled WGS sequence"/>
</dbReference>
<reference evidence="5 6" key="1">
    <citation type="submission" date="2024-09" db="EMBL/GenBank/DDBJ databases">
        <title>Rethinking Asexuality: The Enigmatic Case of Functional Sexual Genes in Lepraria (Stereocaulaceae).</title>
        <authorList>
            <person name="Doellman M."/>
            <person name="Sun Y."/>
            <person name="Barcenas-Pena A."/>
            <person name="Lumbsch H.T."/>
            <person name="Grewe F."/>
        </authorList>
    </citation>
    <scope>NUCLEOTIDE SEQUENCE [LARGE SCALE GENOMIC DNA]</scope>
    <source>
        <strain evidence="5 6">Grewe 0041</strain>
    </source>
</reference>
<dbReference type="EMBL" id="JBHFEH010000076">
    <property type="protein sequence ID" value="KAL2048879.1"/>
    <property type="molecule type" value="Genomic_DNA"/>
</dbReference>
<feature type="domain" description="O-methyltransferase C-terminal" evidence="4">
    <location>
        <begin position="205"/>
        <end position="403"/>
    </location>
</feature>
<keyword evidence="1" id="KW-0489">Methyltransferase</keyword>
<comment type="caution">
    <text evidence="5">The sequence shown here is derived from an EMBL/GenBank/DDBJ whole genome shotgun (WGS) entry which is preliminary data.</text>
</comment>
<protein>
    <recommendedName>
        <fullName evidence="4">O-methyltransferase C-terminal domain-containing protein</fullName>
    </recommendedName>
</protein>
<dbReference type="Pfam" id="PF00891">
    <property type="entry name" value="Methyltransf_2"/>
    <property type="match status" value="1"/>
</dbReference>
<dbReference type="SUPFAM" id="SSF53335">
    <property type="entry name" value="S-adenosyl-L-methionine-dependent methyltransferases"/>
    <property type="match status" value="1"/>
</dbReference>
<gene>
    <name evidence="5" type="ORF">ABVK25_010831</name>
</gene>
<sequence>MCPATPLEAYAEEICSSAKLISGYCSLEGYSHPSFDPQAPLVTLPPDAPLNVRQARQKIIDSSSRIQQLATEPSEYLPNLAVQYQRISCIRWLCHFQVLACIPLQGSVCYADVASISNVPERQLRSIARMAMTSGFLCEPQLGEVAHNATSRLFVKNPALLGWTEFMTRFYMPVASKFADATEKYQGSDKNNETAVNIAMDTELSSFDFITRDKELGRHFGAYMKGVQASEGTNFRHVISGYDWESLGDGFVVHIGGAPGSICIALAEAFPRLRVIVQDMPDVVANSPNLSNAQPKAIRNRIKTFPHNFFHPQPIRNANVYLMRMVLHNHTDDESVEILSNLVPALKSSPSARLLIMDTVLPNPGSVGAVDEALMRYRDLTMMQVFNTKERELGEFEELFEKASSAGNGNGNGGEGRLVLKKMGKAVGSALSMMEVAWESSLTNGTTTGHLTNGVNGINGTL</sequence>
<dbReference type="InterPro" id="IPR036390">
    <property type="entry name" value="WH_DNA-bd_sf"/>
</dbReference>
<dbReference type="Gene3D" id="3.40.50.150">
    <property type="entry name" value="Vaccinia Virus protein VP39"/>
    <property type="match status" value="1"/>
</dbReference>
<dbReference type="InterPro" id="IPR001077">
    <property type="entry name" value="COMT_C"/>
</dbReference>
<dbReference type="InterPro" id="IPR029063">
    <property type="entry name" value="SAM-dependent_MTases_sf"/>
</dbReference>
<evidence type="ECO:0000256" key="1">
    <source>
        <dbReference type="ARBA" id="ARBA00022603"/>
    </source>
</evidence>
<evidence type="ECO:0000313" key="5">
    <source>
        <dbReference type="EMBL" id="KAL2048879.1"/>
    </source>
</evidence>
<dbReference type="PROSITE" id="PS51683">
    <property type="entry name" value="SAM_OMT_II"/>
    <property type="match status" value="1"/>
</dbReference>
<dbReference type="InterPro" id="IPR016461">
    <property type="entry name" value="COMT-like"/>
</dbReference>
<dbReference type="PANTHER" id="PTHR43712:SF5">
    <property type="entry name" value="O-METHYLTRANSFERASE ASQN-RELATED"/>
    <property type="match status" value="1"/>
</dbReference>
<keyword evidence="3" id="KW-0949">S-adenosyl-L-methionine</keyword>
<evidence type="ECO:0000256" key="3">
    <source>
        <dbReference type="ARBA" id="ARBA00022691"/>
    </source>
</evidence>
<organism evidence="5 6">
    <name type="scientific">Lepraria finkii</name>
    <dbReference type="NCBI Taxonomy" id="1340010"/>
    <lineage>
        <taxon>Eukaryota</taxon>
        <taxon>Fungi</taxon>
        <taxon>Dikarya</taxon>
        <taxon>Ascomycota</taxon>
        <taxon>Pezizomycotina</taxon>
        <taxon>Lecanoromycetes</taxon>
        <taxon>OSLEUM clade</taxon>
        <taxon>Lecanoromycetidae</taxon>
        <taxon>Lecanorales</taxon>
        <taxon>Lecanorineae</taxon>
        <taxon>Stereocaulaceae</taxon>
        <taxon>Lepraria</taxon>
    </lineage>
</organism>